<accession>A0AAV8ZZ26</accession>
<evidence type="ECO:0000256" key="1">
    <source>
        <dbReference type="ARBA" id="ARBA00022737"/>
    </source>
</evidence>
<proteinExistence type="predicted"/>
<dbReference type="InterPro" id="IPR011990">
    <property type="entry name" value="TPR-like_helical_dom_sf"/>
</dbReference>
<sequence length="607" mass="68731">MLEIITLLKASRTMTSMRRAMGRPSGRWVSVDMRRRAAEVREAERGRSARRRRRRRELESKSSRRRPLKLQEKDPIFISIALNERNEFGMFINVYVFMNVIEPLYGFYGFNRADTPSKTPENLLRSKTLISFSMDGMNDFETQLQEFFTEVKDLIEKGDKGSAIDLLQANYIAVADQIHAGDRGIEQAAILDIIAMGYMSLDDQKLAGRLLEMLNDIVGGIHNDTPLLGSVLLHMGSMHASLGKFEDAMLYYGRGIEILERLFGKHNQCLVASLLGLAKVFTRTGKASRAIDIYHRTIKILEKSGGAENEDIIIPLFGLGNVLISEGRTEDAKTSFCRMLSIYKNLYGSKDGRVGMAMCSLAHCLCAKGDIEEAIHLYREGLQIITDSEYKALDDGLLEKMKVDLAELLHVAGRDHEGRQILEECLLIMEKHKGSEHPSLVSHFLNLATSYSRSKNFVESERLLRTSLRIMIKTVGPEDQSITVPMLHLAVTLYHLKRDEEAEELALKVVYIRENAFGKHSLPVGEALDCLVSIQTRLDRDAGKVLALLKRVLSIQERELGYESEEAMTTLKKVIFYLDKTGKKEEKLPLQKRLSVLRTKYKQKVAV</sequence>
<gene>
    <name evidence="4" type="ORF">QJS04_geneDACA017744</name>
</gene>
<keyword evidence="1" id="KW-0677">Repeat</keyword>
<dbReference type="Pfam" id="PF13424">
    <property type="entry name" value="TPR_12"/>
    <property type="match status" value="3"/>
</dbReference>
<dbReference type="PROSITE" id="PS50096">
    <property type="entry name" value="IQ"/>
    <property type="match status" value="1"/>
</dbReference>
<dbReference type="PANTHER" id="PTHR45641:SF19">
    <property type="entry name" value="NEPHROCYSTIN-3"/>
    <property type="match status" value="1"/>
</dbReference>
<evidence type="ECO:0000256" key="2">
    <source>
        <dbReference type="ARBA" id="ARBA00022803"/>
    </source>
</evidence>
<dbReference type="SUPFAM" id="SSF48452">
    <property type="entry name" value="TPR-like"/>
    <property type="match status" value="2"/>
</dbReference>
<keyword evidence="5" id="KW-1185">Reference proteome</keyword>
<dbReference type="Pfam" id="PF13374">
    <property type="entry name" value="TPR_10"/>
    <property type="match status" value="1"/>
</dbReference>
<organism evidence="4 5">
    <name type="scientific">Acorus gramineus</name>
    <name type="common">Dwarf sweet flag</name>
    <dbReference type="NCBI Taxonomy" id="55184"/>
    <lineage>
        <taxon>Eukaryota</taxon>
        <taxon>Viridiplantae</taxon>
        <taxon>Streptophyta</taxon>
        <taxon>Embryophyta</taxon>
        <taxon>Tracheophyta</taxon>
        <taxon>Spermatophyta</taxon>
        <taxon>Magnoliopsida</taxon>
        <taxon>Liliopsida</taxon>
        <taxon>Acoraceae</taxon>
        <taxon>Acorus</taxon>
    </lineage>
</organism>
<dbReference type="GO" id="GO:0009658">
    <property type="term" value="P:chloroplast organization"/>
    <property type="evidence" value="ECO:0007669"/>
    <property type="project" value="TreeGrafter"/>
</dbReference>
<dbReference type="PANTHER" id="PTHR45641">
    <property type="entry name" value="TETRATRICOPEPTIDE REPEAT PROTEIN (AFU_ORTHOLOGUE AFUA_6G03870)"/>
    <property type="match status" value="1"/>
</dbReference>
<dbReference type="SMART" id="SM00028">
    <property type="entry name" value="TPR"/>
    <property type="match status" value="6"/>
</dbReference>
<name>A0AAV8ZZ26_ACOGR</name>
<dbReference type="Proteomes" id="UP001179952">
    <property type="component" value="Unassembled WGS sequence"/>
</dbReference>
<evidence type="ECO:0000313" key="4">
    <source>
        <dbReference type="EMBL" id="KAK1257921.1"/>
    </source>
</evidence>
<evidence type="ECO:0000313" key="5">
    <source>
        <dbReference type="Proteomes" id="UP001179952"/>
    </source>
</evidence>
<evidence type="ECO:0008006" key="6">
    <source>
        <dbReference type="Google" id="ProtNLM"/>
    </source>
</evidence>
<dbReference type="InterPro" id="IPR019734">
    <property type="entry name" value="TPR_rpt"/>
</dbReference>
<dbReference type="Gene3D" id="1.25.40.10">
    <property type="entry name" value="Tetratricopeptide repeat domain"/>
    <property type="match status" value="2"/>
</dbReference>
<keyword evidence="2" id="KW-0802">TPR repeat</keyword>
<protein>
    <recommendedName>
        <fullName evidence="6">Nephrocystin-3</fullName>
    </recommendedName>
</protein>
<dbReference type="AlphaFoldDB" id="A0AAV8ZZ26"/>
<evidence type="ECO:0000256" key="3">
    <source>
        <dbReference type="SAM" id="MobiDB-lite"/>
    </source>
</evidence>
<reference evidence="4" key="1">
    <citation type="journal article" date="2023" name="Nat. Commun.">
        <title>Diploid and tetraploid genomes of Acorus and the evolution of monocots.</title>
        <authorList>
            <person name="Ma L."/>
            <person name="Liu K.W."/>
            <person name="Li Z."/>
            <person name="Hsiao Y.Y."/>
            <person name="Qi Y."/>
            <person name="Fu T."/>
            <person name="Tang G.D."/>
            <person name="Zhang D."/>
            <person name="Sun W.H."/>
            <person name="Liu D.K."/>
            <person name="Li Y."/>
            <person name="Chen G.Z."/>
            <person name="Liu X.D."/>
            <person name="Liao X.Y."/>
            <person name="Jiang Y.T."/>
            <person name="Yu X."/>
            <person name="Hao Y."/>
            <person name="Huang J."/>
            <person name="Zhao X.W."/>
            <person name="Ke S."/>
            <person name="Chen Y.Y."/>
            <person name="Wu W.L."/>
            <person name="Hsu J.L."/>
            <person name="Lin Y.F."/>
            <person name="Huang M.D."/>
            <person name="Li C.Y."/>
            <person name="Huang L."/>
            <person name="Wang Z.W."/>
            <person name="Zhao X."/>
            <person name="Zhong W.Y."/>
            <person name="Peng D.H."/>
            <person name="Ahmad S."/>
            <person name="Lan S."/>
            <person name="Zhang J.S."/>
            <person name="Tsai W.C."/>
            <person name="Van de Peer Y."/>
            <person name="Liu Z.J."/>
        </authorList>
    </citation>
    <scope>NUCLEOTIDE SEQUENCE</scope>
    <source>
        <strain evidence="4">SCP</strain>
    </source>
</reference>
<feature type="region of interest" description="Disordered" evidence="3">
    <location>
        <begin position="40"/>
        <end position="66"/>
    </location>
</feature>
<dbReference type="EMBL" id="JAUJYN010000030">
    <property type="protein sequence ID" value="KAK1257921.1"/>
    <property type="molecule type" value="Genomic_DNA"/>
</dbReference>
<dbReference type="GO" id="GO:0009507">
    <property type="term" value="C:chloroplast"/>
    <property type="evidence" value="ECO:0007669"/>
    <property type="project" value="TreeGrafter"/>
</dbReference>
<reference evidence="4" key="2">
    <citation type="submission" date="2023-06" db="EMBL/GenBank/DDBJ databases">
        <authorList>
            <person name="Ma L."/>
            <person name="Liu K.-W."/>
            <person name="Li Z."/>
            <person name="Hsiao Y.-Y."/>
            <person name="Qi Y."/>
            <person name="Fu T."/>
            <person name="Tang G."/>
            <person name="Zhang D."/>
            <person name="Sun W.-H."/>
            <person name="Liu D.-K."/>
            <person name="Li Y."/>
            <person name="Chen G.-Z."/>
            <person name="Liu X.-D."/>
            <person name="Liao X.-Y."/>
            <person name="Jiang Y.-T."/>
            <person name="Yu X."/>
            <person name="Hao Y."/>
            <person name="Huang J."/>
            <person name="Zhao X.-W."/>
            <person name="Ke S."/>
            <person name="Chen Y.-Y."/>
            <person name="Wu W.-L."/>
            <person name="Hsu J.-L."/>
            <person name="Lin Y.-F."/>
            <person name="Huang M.-D."/>
            <person name="Li C.-Y."/>
            <person name="Huang L."/>
            <person name="Wang Z.-W."/>
            <person name="Zhao X."/>
            <person name="Zhong W.-Y."/>
            <person name="Peng D.-H."/>
            <person name="Ahmad S."/>
            <person name="Lan S."/>
            <person name="Zhang J.-S."/>
            <person name="Tsai W.-C."/>
            <person name="Van De Peer Y."/>
            <person name="Liu Z.-J."/>
        </authorList>
    </citation>
    <scope>NUCLEOTIDE SEQUENCE</scope>
    <source>
        <strain evidence="4">SCP</strain>
        <tissue evidence="4">Leaves</tissue>
    </source>
</reference>
<comment type="caution">
    <text evidence="4">The sequence shown here is derived from an EMBL/GenBank/DDBJ whole genome shotgun (WGS) entry which is preliminary data.</text>
</comment>